<reference evidence="6" key="1">
    <citation type="submission" date="2024-06" db="EMBL/GenBank/DDBJ databases">
        <authorList>
            <person name="Liu X."/>
            <person name="Lenzi L."/>
            <person name="Haldenby T S."/>
            <person name="Uol C."/>
        </authorList>
    </citation>
    <scope>NUCLEOTIDE SEQUENCE</scope>
</reference>
<dbReference type="GO" id="GO:0006417">
    <property type="term" value="P:regulation of translation"/>
    <property type="evidence" value="ECO:0007669"/>
    <property type="project" value="TreeGrafter"/>
</dbReference>
<dbReference type="Proteomes" id="UP001497525">
    <property type="component" value="Unassembled WGS sequence"/>
</dbReference>
<feature type="domain" description="PUM-HD" evidence="5">
    <location>
        <begin position="92"/>
        <end position="447"/>
    </location>
</feature>
<evidence type="ECO:0000256" key="3">
    <source>
        <dbReference type="SAM" id="Coils"/>
    </source>
</evidence>
<dbReference type="InterPro" id="IPR040059">
    <property type="entry name" value="PUM3"/>
</dbReference>
<dbReference type="SUPFAM" id="SSF48371">
    <property type="entry name" value="ARM repeat"/>
    <property type="match status" value="1"/>
</dbReference>
<comment type="caution">
    <text evidence="6">The sequence shown here is derived from an EMBL/GenBank/DDBJ whole genome shotgun (WGS) entry which is preliminary data.</text>
</comment>
<proteinExistence type="predicted"/>
<dbReference type="AlphaFoldDB" id="A0AAV2TVB0"/>
<feature type="compositionally biased region" description="Basic and acidic residues" evidence="4">
    <location>
        <begin position="13"/>
        <end position="42"/>
    </location>
</feature>
<feature type="coiled-coil region" evidence="3">
    <location>
        <begin position="607"/>
        <end position="634"/>
    </location>
</feature>
<dbReference type="EMBL" id="CAXLJL010000534">
    <property type="protein sequence ID" value="CAL5138838.1"/>
    <property type="molecule type" value="Genomic_DNA"/>
</dbReference>
<dbReference type="PANTHER" id="PTHR13389:SF0">
    <property type="entry name" value="PUMILIO HOMOLOG 3"/>
    <property type="match status" value="1"/>
</dbReference>
<protein>
    <recommendedName>
        <fullName evidence="5">PUM-HD domain-containing protein</fullName>
    </recommendedName>
</protein>
<feature type="region of interest" description="Disordered" evidence="4">
    <location>
        <begin position="302"/>
        <end position="327"/>
    </location>
</feature>
<evidence type="ECO:0000256" key="1">
    <source>
        <dbReference type="ARBA" id="ARBA00022737"/>
    </source>
</evidence>
<accession>A0AAV2TVB0</accession>
<dbReference type="InterPro" id="IPR001313">
    <property type="entry name" value="Pumilio_RNA-bd_rpt"/>
</dbReference>
<dbReference type="Gene3D" id="1.25.10.10">
    <property type="entry name" value="Leucine-rich Repeat Variant"/>
    <property type="match status" value="2"/>
</dbReference>
<dbReference type="InterPro" id="IPR011989">
    <property type="entry name" value="ARM-like"/>
</dbReference>
<keyword evidence="3" id="KW-0175">Coiled coil</keyword>
<dbReference type="GO" id="GO:0005730">
    <property type="term" value="C:nucleolus"/>
    <property type="evidence" value="ECO:0007669"/>
    <property type="project" value="TreeGrafter"/>
</dbReference>
<name>A0AAV2TVB0_CALDB</name>
<organism evidence="6 7">
    <name type="scientific">Calicophoron daubneyi</name>
    <name type="common">Rumen fluke</name>
    <name type="synonym">Paramphistomum daubneyi</name>
    <dbReference type="NCBI Taxonomy" id="300641"/>
    <lineage>
        <taxon>Eukaryota</taxon>
        <taxon>Metazoa</taxon>
        <taxon>Spiralia</taxon>
        <taxon>Lophotrochozoa</taxon>
        <taxon>Platyhelminthes</taxon>
        <taxon>Trematoda</taxon>
        <taxon>Digenea</taxon>
        <taxon>Plagiorchiida</taxon>
        <taxon>Pronocephalata</taxon>
        <taxon>Paramphistomoidea</taxon>
        <taxon>Paramphistomidae</taxon>
        <taxon>Calicophoron</taxon>
    </lineage>
</organism>
<dbReference type="SMART" id="SM00025">
    <property type="entry name" value="Pumilio"/>
    <property type="match status" value="3"/>
</dbReference>
<feature type="region of interest" description="Disordered" evidence="4">
    <location>
        <begin position="639"/>
        <end position="664"/>
    </location>
</feature>
<dbReference type="InterPro" id="IPR012959">
    <property type="entry name" value="CPL_dom"/>
</dbReference>
<feature type="compositionally biased region" description="Polar residues" evidence="4">
    <location>
        <begin position="303"/>
        <end position="317"/>
    </location>
</feature>
<dbReference type="InterPro" id="IPR033133">
    <property type="entry name" value="PUM-HD"/>
</dbReference>
<dbReference type="PROSITE" id="PS50303">
    <property type="entry name" value="PUM_HD"/>
    <property type="match status" value="1"/>
</dbReference>
<dbReference type="GO" id="GO:0003729">
    <property type="term" value="F:mRNA binding"/>
    <property type="evidence" value="ECO:0007669"/>
    <property type="project" value="TreeGrafter"/>
</dbReference>
<evidence type="ECO:0000256" key="4">
    <source>
        <dbReference type="SAM" id="MobiDB-lite"/>
    </source>
</evidence>
<gene>
    <name evidence="6" type="ORF">CDAUBV1_LOCUS13704</name>
</gene>
<dbReference type="PANTHER" id="PTHR13389">
    <property type="entry name" value="PUMILIO HOMOLOG 3"/>
    <property type="match status" value="1"/>
</dbReference>
<sequence>MKTVKPLTLSSVKAKEPMKRSLKLAAEKTNSKKKTGKGEKSNVEVNPKDTGNAGGKRLKRRSGAKGRLDKRGRRKLKLQSKKHSEVVMKILPKWEIIRRDDTPKNDRFEMIEEVLRTAKGKLADLCFAHDTSRIIQSAIRYGTDAQRWQIFGELKPFLRLMSKFRFAKFVLIKMIKYGAKEYYIETLKSVRSHVARLVNNRIAIEVVDMLYNDYATAAQRVELMQELYGNVHTLRLVENDCRSLADALKLNPTKHSTILANVNKLLTSLVSKGLTKYSIVQHLLLEYLQLVSLPQTKLEGALSDQSSAAKDSSTQPEEASAMTDAMDVDEVQSPEKPISALHGLLESIAEGHVVPMLHTREGVRAALHVLWASPTRIRKTLVKGLKTCVSALGRNEHGHLFLIGLLDMIDDIQLLDKVVIKEIVEDLELFVTHPDARKVLLFALSPRDPHYFSSQMQANLFLPGDANLYTKKSLGTRALELRSTRFHLLPCLLHLAASKLKELFIGDVSHSQGDLALEDRGRVLLLMEILMRSSPHHLNVENILASYHRSLDSQKTNNQYKLSKTTPLPQNEIEELTRLRYAALENFVNLVLVPKFTPVGYQASEQTQQQQQKLSKAEQRMRRHKRVVALAEQALAAQGKPGFSPFTSGEEKDDESSEEDKPFTSLPTPVCFLERPEGQMMVRRLLLDGKSGQDFTLARLIMERVSSANLCAWTRCNRSCFTLVNLFELGDQEVCEALKKKLEPCLPELQISTLAGGKVLLKHLEGKC</sequence>
<evidence type="ECO:0000313" key="6">
    <source>
        <dbReference type="EMBL" id="CAL5138838.1"/>
    </source>
</evidence>
<feature type="region of interest" description="Disordered" evidence="4">
    <location>
        <begin position="1"/>
        <end position="78"/>
    </location>
</feature>
<keyword evidence="1" id="KW-0677">Repeat</keyword>
<feature type="compositionally biased region" description="Basic residues" evidence="4">
    <location>
        <begin position="56"/>
        <end position="78"/>
    </location>
</feature>
<evidence type="ECO:0000259" key="5">
    <source>
        <dbReference type="PROSITE" id="PS50303"/>
    </source>
</evidence>
<evidence type="ECO:0000313" key="7">
    <source>
        <dbReference type="Proteomes" id="UP001497525"/>
    </source>
</evidence>
<evidence type="ECO:0000256" key="2">
    <source>
        <dbReference type="ARBA" id="ARBA00022884"/>
    </source>
</evidence>
<dbReference type="Pfam" id="PF08144">
    <property type="entry name" value="CPL"/>
    <property type="match status" value="1"/>
</dbReference>
<keyword evidence="2" id="KW-0694">RNA-binding</keyword>
<dbReference type="InterPro" id="IPR016024">
    <property type="entry name" value="ARM-type_fold"/>
</dbReference>